<dbReference type="EMBL" id="CAUWAG010000010">
    <property type="protein sequence ID" value="CAJ2507579.1"/>
    <property type="molecule type" value="Genomic_DNA"/>
</dbReference>
<organism evidence="2 3">
    <name type="scientific">Anthostomella pinea</name>
    <dbReference type="NCBI Taxonomy" id="933095"/>
    <lineage>
        <taxon>Eukaryota</taxon>
        <taxon>Fungi</taxon>
        <taxon>Dikarya</taxon>
        <taxon>Ascomycota</taxon>
        <taxon>Pezizomycotina</taxon>
        <taxon>Sordariomycetes</taxon>
        <taxon>Xylariomycetidae</taxon>
        <taxon>Xylariales</taxon>
        <taxon>Xylariaceae</taxon>
        <taxon>Anthostomella</taxon>
    </lineage>
</organism>
<evidence type="ECO:0000313" key="2">
    <source>
        <dbReference type="EMBL" id="CAJ2507579.1"/>
    </source>
</evidence>
<protein>
    <submittedName>
        <fullName evidence="2">Uu.00g087650.m01.CDS01</fullName>
    </submittedName>
</protein>
<evidence type="ECO:0000313" key="3">
    <source>
        <dbReference type="Proteomes" id="UP001295740"/>
    </source>
</evidence>
<dbReference type="Proteomes" id="UP001295740">
    <property type="component" value="Unassembled WGS sequence"/>
</dbReference>
<proteinExistence type="predicted"/>
<reference evidence="2" key="1">
    <citation type="submission" date="2023-10" db="EMBL/GenBank/DDBJ databases">
        <authorList>
            <person name="Hackl T."/>
        </authorList>
    </citation>
    <scope>NUCLEOTIDE SEQUENCE</scope>
</reference>
<keyword evidence="3" id="KW-1185">Reference proteome</keyword>
<feature type="compositionally biased region" description="Low complexity" evidence="1">
    <location>
        <begin position="28"/>
        <end position="37"/>
    </location>
</feature>
<accession>A0AAI8VME3</accession>
<dbReference type="AlphaFoldDB" id="A0AAI8VME3"/>
<comment type="caution">
    <text evidence="2">The sequence shown here is derived from an EMBL/GenBank/DDBJ whole genome shotgun (WGS) entry which is preliminary data.</text>
</comment>
<gene>
    <name evidence="2" type="ORF">KHLLAP_LOCUS8047</name>
</gene>
<sequence length="75" mass="8397">MSPQRPRQHGSQTAVTPSFSQPGENGTRSMSFSASRVSSNRLKEYLDSNYPGQYSVKLKRNEFTVNIQGKSSRNT</sequence>
<evidence type="ECO:0000256" key="1">
    <source>
        <dbReference type="SAM" id="MobiDB-lite"/>
    </source>
</evidence>
<name>A0AAI8VME3_9PEZI</name>
<feature type="compositionally biased region" description="Polar residues" evidence="1">
    <location>
        <begin position="1"/>
        <end position="27"/>
    </location>
</feature>
<feature type="region of interest" description="Disordered" evidence="1">
    <location>
        <begin position="1"/>
        <end position="37"/>
    </location>
</feature>